<dbReference type="Pfam" id="PF08713">
    <property type="entry name" value="DNA_alkylation"/>
    <property type="match status" value="1"/>
</dbReference>
<gene>
    <name evidence="2" type="ORF">EHQ83_07115</name>
</gene>
<feature type="region of interest" description="Disordered" evidence="1">
    <location>
        <begin position="236"/>
        <end position="265"/>
    </location>
</feature>
<dbReference type="CDD" id="cd06561">
    <property type="entry name" value="AlkD_like"/>
    <property type="match status" value="1"/>
</dbReference>
<evidence type="ECO:0000313" key="2">
    <source>
        <dbReference type="EMBL" id="TGL85614.1"/>
    </source>
</evidence>
<proteinExistence type="predicted"/>
<dbReference type="PANTHER" id="PTHR34070">
    <property type="entry name" value="ARMADILLO-TYPE FOLD"/>
    <property type="match status" value="1"/>
</dbReference>
<dbReference type="AlphaFoldDB" id="A0A6N4QZ79"/>
<dbReference type="EMBL" id="RQGM01000028">
    <property type="protein sequence ID" value="TGL85614.1"/>
    <property type="molecule type" value="Genomic_DNA"/>
</dbReference>
<dbReference type="PANTHER" id="PTHR34070:SF1">
    <property type="entry name" value="DNA ALKYLATION REPAIR PROTEIN"/>
    <property type="match status" value="1"/>
</dbReference>
<reference evidence="2 3" key="1">
    <citation type="journal article" date="2019" name="PLoS Negl. Trop. Dis.">
        <title>Revisiting the worldwide diversity of Leptospira species in the environment.</title>
        <authorList>
            <person name="Vincent A.T."/>
            <person name="Schiettekatte O."/>
            <person name="Bourhy P."/>
            <person name="Veyrier F.J."/>
            <person name="Picardeau M."/>
        </authorList>
    </citation>
    <scope>NUCLEOTIDE SEQUENCE [LARGE SCALE GENOMIC DNA]</scope>
    <source>
        <strain evidence="2 3">201702445</strain>
    </source>
</reference>
<dbReference type="InterPro" id="IPR016024">
    <property type="entry name" value="ARM-type_fold"/>
</dbReference>
<dbReference type="InterPro" id="IPR014825">
    <property type="entry name" value="DNA_alkylation"/>
</dbReference>
<sequence length="265" mass="30600">MAAAKNFGKAGDVQKDLQKLSDPIKADFLSRFFKTGPGEYAEGDVFLGIVVPDQRKIAKAHKDLPLEEIKLLLRSPIHEERLTSLFILCNRFAKANETERKVLHEFYLRHLKHVDNWDLVDLSSRILIGEFLLDKDRKILYKLSESSNLWERRISILSTYAFVRNGDFKDTLKISKLLLNDSEDLIHKGVGWMLREVGNRDLKTETDFLDKYAEQMPRTMLRYAIEKLPEALKKKYMNSGKKENSSPKKKVSKKNSGQTAKKKVS</sequence>
<name>A0A6N4QZ79_9LEPT</name>
<evidence type="ECO:0000313" key="3">
    <source>
        <dbReference type="Proteomes" id="UP000297613"/>
    </source>
</evidence>
<dbReference type="Proteomes" id="UP000297613">
    <property type="component" value="Unassembled WGS sequence"/>
</dbReference>
<accession>A0A6N4QZ79</accession>
<dbReference type="SUPFAM" id="SSF48371">
    <property type="entry name" value="ARM repeat"/>
    <property type="match status" value="1"/>
</dbReference>
<protein>
    <submittedName>
        <fullName evidence="2">DNA alkylation repair protein</fullName>
    </submittedName>
</protein>
<dbReference type="RefSeq" id="WP_135569410.1">
    <property type="nucleotide sequence ID" value="NZ_RQGK01000032.1"/>
</dbReference>
<evidence type="ECO:0000256" key="1">
    <source>
        <dbReference type="SAM" id="MobiDB-lite"/>
    </source>
</evidence>
<comment type="caution">
    <text evidence="2">The sequence shown here is derived from an EMBL/GenBank/DDBJ whole genome shotgun (WGS) entry which is preliminary data.</text>
</comment>
<organism evidence="2 3">
    <name type="scientific">Leptospira yasudae</name>
    <dbReference type="NCBI Taxonomy" id="2202201"/>
    <lineage>
        <taxon>Bacteria</taxon>
        <taxon>Pseudomonadati</taxon>
        <taxon>Spirochaetota</taxon>
        <taxon>Spirochaetia</taxon>
        <taxon>Leptospirales</taxon>
        <taxon>Leptospiraceae</taxon>
        <taxon>Leptospira</taxon>
    </lineage>
</organism>
<dbReference type="Gene3D" id="1.25.10.90">
    <property type="match status" value="1"/>
</dbReference>